<dbReference type="InterPro" id="IPR051783">
    <property type="entry name" value="NAD(P)-dependent_oxidoreduct"/>
</dbReference>
<accession>A0A1X1D0V5</accession>
<dbReference type="PANTHER" id="PTHR48079:SF9">
    <property type="entry name" value="PUTATIVE-RELATED"/>
    <property type="match status" value="1"/>
</dbReference>
<protein>
    <submittedName>
        <fullName evidence="2">3-beta hydroxysteroid dehydrogenase</fullName>
    </submittedName>
</protein>
<dbReference type="PANTHER" id="PTHR48079">
    <property type="entry name" value="PROTEIN YEEZ"/>
    <property type="match status" value="1"/>
</dbReference>
<dbReference type="CDD" id="cd05262">
    <property type="entry name" value="SDR_a7"/>
    <property type="match status" value="1"/>
</dbReference>
<comment type="caution">
    <text evidence="2">The sequence shown here is derived from an EMBL/GenBank/DDBJ whole genome shotgun (WGS) entry which is preliminary data.</text>
</comment>
<evidence type="ECO:0000259" key="1">
    <source>
        <dbReference type="Pfam" id="PF01370"/>
    </source>
</evidence>
<dbReference type="EMBL" id="MLFR01000005">
    <property type="protein sequence ID" value="ORM70244.1"/>
    <property type="molecule type" value="Genomic_DNA"/>
</dbReference>
<dbReference type="GO" id="GO:0004029">
    <property type="term" value="F:aldehyde dehydrogenase (NAD+) activity"/>
    <property type="evidence" value="ECO:0007669"/>
    <property type="project" value="TreeGrafter"/>
</dbReference>
<dbReference type="InterPro" id="IPR001509">
    <property type="entry name" value="Epimerase_deHydtase"/>
</dbReference>
<sequence>MCDFFVTGASGFIGSAIVKKLQARGVDVLGLARSDASAEKLQQQGVQVMRGDLEDIASLRSAVEQSDGVIHAGYIHDFSRMDHAAAIDQQAILAMGEVLAGSNRPLVVTSGTALVSPGRLAVEQTQPVSGGHPRSDSNIAALALADKGLRVSLVRLPPTVHGAGDHGFVPMIINMAKEKGAAVYIGDGSNRWPAVHRDDAAELFCLAAEHAEAGTILHAIQEEGIAFRQIAETIGTGLSLPVKSLTLEEAKEWLGWMAFFASMDSPASSEWTRQTFNWQPTGPGLLQDMREAGYFSR</sequence>
<dbReference type="Pfam" id="PF01370">
    <property type="entry name" value="Epimerase"/>
    <property type="match status" value="1"/>
</dbReference>
<proteinExistence type="predicted"/>
<evidence type="ECO:0000313" key="3">
    <source>
        <dbReference type="Proteomes" id="UP000193558"/>
    </source>
</evidence>
<dbReference type="Gene3D" id="3.40.50.720">
    <property type="entry name" value="NAD(P)-binding Rossmann-like Domain"/>
    <property type="match status" value="1"/>
</dbReference>
<gene>
    <name evidence="2" type="ORF">HA51_07985</name>
</gene>
<name>A0A1X1D0V5_9GAMM</name>
<dbReference type="GO" id="GO:0005737">
    <property type="term" value="C:cytoplasm"/>
    <property type="evidence" value="ECO:0007669"/>
    <property type="project" value="TreeGrafter"/>
</dbReference>
<organism evidence="2 3">
    <name type="scientific">Pantoea rwandensis</name>
    <dbReference type="NCBI Taxonomy" id="1076550"/>
    <lineage>
        <taxon>Bacteria</taxon>
        <taxon>Pseudomonadati</taxon>
        <taxon>Pseudomonadota</taxon>
        <taxon>Gammaproteobacteria</taxon>
        <taxon>Enterobacterales</taxon>
        <taxon>Erwiniaceae</taxon>
        <taxon>Pantoea</taxon>
    </lineage>
</organism>
<dbReference type="Proteomes" id="UP000193558">
    <property type="component" value="Unassembled WGS sequence"/>
</dbReference>
<reference evidence="2 3" key="1">
    <citation type="journal article" date="2017" name="Antonie Van Leeuwenhoek">
        <title>Phylogenomic resolution of the bacterial genus Pantoea and its relationship with Erwinia and Tatumella.</title>
        <authorList>
            <person name="Palmer M."/>
            <person name="Steenkamp E.T."/>
            <person name="Coetzee M.P."/>
            <person name="Chan W.Y."/>
            <person name="van Zyl E."/>
            <person name="De Maayer P."/>
            <person name="Coutinho T.A."/>
            <person name="Blom J."/>
            <person name="Smits T.H."/>
            <person name="Duffy B."/>
            <person name="Venter S.N."/>
        </authorList>
    </citation>
    <scope>NUCLEOTIDE SEQUENCE [LARGE SCALE GENOMIC DNA]</scope>
    <source>
        <strain evidence="2 3">LMG 26275</strain>
    </source>
</reference>
<evidence type="ECO:0000313" key="2">
    <source>
        <dbReference type="EMBL" id="ORM70244.1"/>
    </source>
</evidence>
<dbReference type="OrthoDB" id="9787292at2"/>
<dbReference type="SUPFAM" id="SSF51735">
    <property type="entry name" value="NAD(P)-binding Rossmann-fold domains"/>
    <property type="match status" value="1"/>
</dbReference>
<feature type="domain" description="NAD-dependent epimerase/dehydratase" evidence="1">
    <location>
        <begin position="5"/>
        <end position="214"/>
    </location>
</feature>
<dbReference type="AlphaFoldDB" id="A0A1X1D0V5"/>
<dbReference type="InterPro" id="IPR036291">
    <property type="entry name" value="NAD(P)-bd_dom_sf"/>
</dbReference>